<reference evidence="11" key="3">
    <citation type="submission" date="2025-09" db="UniProtKB">
        <authorList>
            <consortium name="Ensembl"/>
        </authorList>
    </citation>
    <scope>IDENTIFICATION</scope>
</reference>
<evidence type="ECO:0000259" key="10">
    <source>
        <dbReference type="PROSITE" id="PS50004"/>
    </source>
</evidence>
<keyword evidence="12" id="KW-1185">Reference proteome</keyword>
<dbReference type="InterPro" id="IPR037725">
    <property type="entry name" value="C2F_Ferlin"/>
</dbReference>
<dbReference type="InParanoid" id="G1MSH3"/>
<dbReference type="CDD" id="cd04037">
    <property type="entry name" value="C2E_Ferlin"/>
    <property type="match status" value="1"/>
</dbReference>
<dbReference type="SUPFAM" id="SSF49562">
    <property type="entry name" value="C2 domain (Calcium/lipid-binding domain, CaLB)"/>
    <property type="match status" value="6"/>
</dbReference>
<proteinExistence type="predicted"/>
<dbReference type="FunFam" id="2.60.40.150:FF:000034">
    <property type="entry name" value="otoferlin isoform X2"/>
    <property type="match status" value="1"/>
</dbReference>
<dbReference type="Pfam" id="PF08150">
    <property type="entry name" value="FerB"/>
    <property type="match status" value="1"/>
</dbReference>
<gene>
    <name evidence="11" type="primary">LOC100540249</name>
</gene>
<dbReference type="InterPro" id="IPR037722">
    <property type="entry name" value="C2C_Ferlin"/>
</dbReference>
<dbReference type="InterPro" id="IPR012561">
    <property type="entry name" value="Ferlin_B-domain"/>
</dbReference>
<evidence type="ECO:0000256" key="3">
    <source>
        <dbReference type="ARBA" id="ARBA00022723"/>
    </source>
</evidence>
<dbReference type="Pfam" id="PF00168">
    <property type="entry name" value="C2"/>
    <property type="match status" value="4"/>
</dbReference>
<dbReference type="GeneTree" id="ENSGT00940000160586"/>
<dbReference type="InterPro" id="IPR037720">
    <property type="entry name" value="C2B_Ferlin"/>
</dbReference>
<dbReference type="GO" id="GO:0007009">
    <property type="term" value="P:plasma membrane organization"/>
    <property type="evidence" value="ECO:0007669"/>
    <property type="project" value="TreeGrafter"/>
</dbReference>
<evidence type="ECO:0000256" key="7">
    <source>
        <dbReference type="ARBA" id="ARBA00023136"/>
    </source>
</evidence>
<feature type="domain" description="C2" evidence="10">
    <location>
        <begin position="181"/>
        <end position="302"/>
    </location>
</feature>
<dbReference type="InterPro" id="IPR037721">
    <property type="entry name" value="Ferlin"/>
</dbReference>
<dbReference type="Proteomes" id="UP000001645">
    <property type="component" value="Chromosome 22"/>
</dbReference>
<evidence type="ECO:0000313" key="12">
    <source>
        <dbReference type="Proteomes" id="UP000001645"/>
    </source>
</evidence>
<keyword evidence="3" id="KW-0479">Metal-binding</keyword>
<comment type="subcellular location">
    <subcellularLocation>
        <location evidence="1">Membrane</location>
        <topology evidence="1">Single-pass membrane protein</topology>
    </subcellularLocation>
</comment>
<protein>
    <recommendedName>
        <fullName evidence="10">C2 domain-containing protein</fullName>
    </recommendedName>
</protein>
<feature type="transmembrane region" description="Helical" evidence="9">
    <location>
        <begin position="1813"/>
        <end position="1832"/>
    </location>
</feature>
<dbReference type="Pfam" id="PF08151">
    <property type="entry name" value="FerI"/>
    <property type="match status" value="1"/>
</dbReference>
<dbReference type="Gene3D" id="2.60.40.150">
    <property type="entry name" value="C2 domain"/>
    <property type="match status" value="6"/>
</dbReference>
<dbReference type="CDD" id="cd08374">
    <property type="entry name" value="C2F_Ferlin"/>
    <property type="match status" value="1"/>
</dbReference>
<keyword evidence="4" id="KW-0677">Repeat</keyword>
<name>G1MSH3_MELGA</name>
<feature type="region of interest" description="Disordered" evidence="8">
    <location>
        <begin position="1133"/>
        <end position="1156"/>
    </location>
</feature>
<dbReference type="Pfam" id="PF22901">
    <property type="entry name" value="dsrm_Ferlin"/>
    <property type="match status" value="1"/>
</dbReference>
<sequence>IAFTCCVCDISEPPGAARQRGPLCSVCLQLFRWPHYGKLGVGEMLSVKVYNCSKVFSNRLLGTLVLSLQHLMTSGRLILREALVDRNHSITGLDLRYQPPEGSAGTWVEEDFVYQMKDRAAEGPRASELDRRAVTLGRKLAKGLETEEEEEEIEEDFYDVSDVEVLGIVFSPVKRYQWCALPYAWALGWEVPPPGVDFCGDPVGINIIEAQKLVGVNINPFVVIRVGEEKRHTATQKSTNCPFYNERCLGVFPSCRHLLDFCCLQVFHSKKIPFLGTCIGTFKMDIATVYNQPDHRFFQKWAVISDPTDTRAGVKGFVKCNISVTARGDTVGSLPTSSSSRVEDIEKNLLLPKRVPAERPWARVCIKLYRAEGLPSMSAGIMGGFSKIIGEKNVFIDPYVQVSFCGQQGETSVESNTTEPEWNEQISFIEMFPPLAKKIKIQVLDDANVGDVAIATHYIDLQQISDPNPVPAGFNPTFGPAWVNLYGSPQNSALRDIHKDLNEGMGEGIFYRGRILMAITVEIFSSPGVTERKLGDKTKGALSKLKLKKKSKKSKAKARELIQLQGEEEAGGSQEAEQPAEVIVEVEELHPLPENALGRKEEFFLFAAFFEATMMDSSLSSKPVSFEVSIGVYSPGSQMRKPWEWSLMSCAAPRSYSCLPMMHEKPCVYVWSYWEDHTWRLCISNWIVKLAERLVMCTEQLLGHGASCHRAFSHSAHAERKTMAHPNNLDRCRTKYMMRNIVSYCHCSSSLQPQCILPDVLIWMLSNNRRVAYARVPAQNILYSVVEEEKGKDCAKIQTVFLKVPGLHTGEIFAKLEIYMWLGVTKYAKNCTVELPEEFKYLSESRTLFFLPDFSYFQLRAHLYQARGILPADDNGLSDPFVRVVFSTHCQTTRTVEETLSPMWNELLLFDQLIIDGKREELKTETPVVIISLFNQSTFGSPEFLGQAFAVPQVKLVDEPYCKPALQFFDFYKGSKPAGELIATFELIELDYSGYLEPSVPEDVEPKEPSYLGDPRAGRFIIPEGIRPVLKEFRIEILFWGLRDLKRVNLFEVDQPQVIIECAGKKVESEVIVAYSENPNFTELVKYMDVELPEQVYLHPPLSIFVVEKRAFGRTVLVGTHVVSDVMKFSPRELEEEETEDVPKGELLDECSPPESGEGDPCLCDLKAPLKKIPINKFAKKEDEYEEEKPDPEELDWWSKYYESLKELYNQVISCDTEDETVIEAEPAQPRRKLIATLQIYNSELENEFDNFEDWLCIFPLHRGKANDDEDGHEDENSVGKYKGSFYVYPSVEAGMEPKVSQGVPRNRPIKVLVRVYIVKATNLSPADPNGKADPYVVVTVGQEQKDTKERYIPKQLNPVFGEVVELTVSFPMESELTVAVFDHDLVGSDDLIGETKIDLENRFYSKHRANCGVASQYDTNGYNTWRDAFKPTQILDSLCKKMSLPAAEYRREEVKVGNKIFKVPPEAFPEGTEMDDEHKALYVLQHWEEMPGHGYKLVPEHVEIRSLYNPESPGLVQGSLHMWIDMFPNDVPAPPPVNIKPRLPISYELRVIIWNTDDVILDDVNPVTGEPSSDIYVKSWIKGLDHDKQETDVHFNSLTGEGNFNWRFIFRFNYLPTEKEITYKKKDSVFSVEESEFREPAVLVLQVWDYDRISANDFLGSIELKLHDMVRAAKSSEHCTIKMAKENAAPRFSIFRNKRMRGWWPFIKLKDQEDEEREAKEKKKKKKKWSSSVKPEDIEFTDPSGNKYFLTGKVEAEFQLLTMEEAEKNPVGLGRKEPEPLEKPNRPKTSFNWFMNPMKTFVFFIWKRYKKYIIVLFVVALLTVFLVLLIYTMPGYISEKIING</sequence>
<dbReference type="InterPro" id="IPR000008">
    <property type="entry name" value="C2_dom"/>
</dbReference>
<feature type="domain" description="C2" evidence="10">
    <location>
        <begin position="840"/>
        <end position="969"/>
    </location>
</feature>
<accession>G1MSH3</accession>
<dbReference type="InterPro" id="IPR055072">
    <property type="entry name" value="Ferlin_DSRM"/>
</dbReference>
<dbReference type="InterPro" id="IPR032362">
    <property type="entry name" value="Ferlin_C"/>
</dbReference>
<evidence type="ECO:0000313" key="11">
    <source>
        <dbReference type="Ensembl" id="ENSMGAP00000001262.3"/>
    </source>
</evidence>
<feature type="domain" description="C2" evidence="10">
    <location>
        <begin position="1294"/>
        <end position="1413"/>
    </location>
</feature>
<dbReference type="SMART" id="SM00239">
    <property type="entry name" value="C2"/>
    <property type="match status" value="5"/>
</dbReference>
<dbReference type="InterPro" id="IPR037724">
    <property type="entry name" value="C2E_Ferlin"/>
</dbReference>
<feature type="domain" description="C2" evidence="10">
    <location>
        <begin position="1016"/>
        <end position="1139"/>
    </location>
</feature>
<evidence type="ECO:0000256" key="2">
    <source>
        <dbReference type="ARBA" id="ARBA00022692"/>
    </source>
</evidence>
<dbReference type="SMART" id="SM01201">
    <property type="entry name" value="FerB"/>
    <property type="match status" value="1"/>
</dbReference>
<dbReference type="Bgee" id="ENSMGAG00000001701">
    <property type="expression patterns" value="Expressed in proventriculus and 1 other cell type or tissue"/>
</dbReference>
<dbReference type="CDD" id="cd04011">
    <property type="entry name" value="C2B_Ferlin"/>
    <property type="match status" value="1"/>
</dbReference>
<dbReference type="SMART" id="SM01202">
    <property type="entry name" value="FerI"/>
    <property type="match status" value="1"/>
</dbReference>
<keyword evidence="6 9" id="KW-1133">Transmembrane helix</keyword>
<evidence type="ECO:0000256" key="6">
    <source>
        <dbReference type="ARBA" id="ARBA00022989"/>
    </source>
</evidence>
<feature type="domain" description="C2" evidence="10">
    <location>
        <begin position="341"/>
        <end position="474"/>
    </location>
</feature>
<dbReference type="CDD" id="cd04017">
    <property type="entry name" value="C2D_Ferlin"/>
    <property type="match status" value="1"/>
</dbReference>
<dbReference type="GO" id="GO:0016020">
    <property type="term" value="C:membrane"/>
    <property type="evidence" value="ECO:0007669"/>
    <property type="project" value="UniProtKB-SubCell"/>
</dbReference>
<feature type="domain" description="C2" evidence="10">
    <location>
        <begin position="1532"/>
        <end position="1681"/>
    </location>
</feature>
<keyword evidence="5" id="KW-0106">Calcium</keyword>
<organism evidence="11 12">
    <name type="scientific">Meleagris gallopavo</name>
    <name type="common">Wild turkey</name>
    <dbReference type="NCBI Taxonomy" id="9103"/>
    <lineage>
        <taxon>Eukaryota</taxon>
        <taxon>Metazoa</taxon>
        <taxon>Chordata</taxon>
        <taxon>Craniata</taxon>
        <taxon>Vertebrata</taxon>
        <taxon>Euteleostomi</taxon>
        <taxon>Archelosauria</taxon>
        <taxon>Archosauria</taxon>
        <taxon>Dinosauria</taxon>
        <taxon>Saurischia</taxon>
        <taxon>Theropoda</taxon>
        <taxon>Coelurosauria</taxon>
        <taxon>Aves</taxon>
        <taxon>Neognathae</taxon>
        <taxon>Galloanserae</taxon>
        <taxon>Galliformes</taxon>
        <taxon>Phasianidae</taxon>
        <taxon>Meleagridinae</taxon>
        <taxon>Meleagris</taxon>
    </lineage>
</organism>
<dbReference type="InterPro" id="IPR037723">
    <property type="entry name" value="C2D_Ferlin"/>
</dbReference>
<dbReference type="GO" id="GO:0046872">
    <property type="term" value="F:metal ion binding"/>
    <property type="evidence" value="ECO:0007669"/>
    <property type="project" value="UniProtKB-KW"/>
</dbReference>
<dbReference type="Ensembl" id="ENSMGAT00000001915.3">
    <property type="protein sequence ID" value="ENSMGAP00000001262.3"/>
    <property type="gene ID" value="ENSMGAG00000001701.3"/>
</dbReference>
<dbReference type="CDD" id="cd04018">
    <property type="entry name" value="C2C_Ferlin"/>
    <property type="match status" value="1"/>
</dbReference>
<dbReference type="Pfam" id="PF16165">
    <property type="entry name" value="Ferlin_C"/>
    <property type="match status" value="1"/>
</dbReference>
<dbReference type="PANTHER" id="PTHR12546:SF36">
    <property type="entry name" value="FER-1-LIKE PROTEIN 4"/>
    <property type="match status" value="1"/>
</dbReference>
<keyword evidence="2 9" id="KW-0812">Transmembrane</keyword>
<evidence type="ECO:0000256" key="5">
    <source>
        <dbReference type="ARBA" id="ARBA00022837"/>
    </source>
</evidence>
<evidence type="ECO:0000256" key="8">
    <source>
        <dbReference type="SAM" id="MobiDB-lite"/>
    </source>
</evidence>
<reference evidence="11" key="2">
    <citation type="submission" date="2025-08" db="UniProtKB">
        <authorList>
            <consortium name="Ensembl"/>
        </authorList>
    </citation>
    <scope>IDENTIFICATION</scope>
</reference>
<evidence type="ECO:0000256" key="1">
    <source>
        <dbReference type="ARBA" id="ARBA00004167"/>
    </source>
</evidence>
<dbReference type="InterPro" id="IPR012968">
    <property type="entry name" value="FerIin_dom"/>
</dbReference>
<dbReference type="HOGENOM" id="CLU_001183_3_1_1"/>
<reference evidence="11 12" key="1">
    <citation type="journal article" date="2010" name="PLoS Biol.">
        <title>Multi-platform next-generation sequencing of the domestic turkey (Meleagris gallopavo): genome assembly and analysis.</title>
        <authorList>
            <person name="Dalloul R.A."/>
            <person name="Long J.A."/>
            <person name="Zimin A.V."/>
            <person name="Aslam L."/>
            <person name="Beal K."/>
            <person name="Blomberg L.A."/>
            <person name="Bouffard P."/>
            <person name="Burt D.W."/>
            <person name="Crasta O."/>
            <person name="Crooijmans R.P."/>
            <person name="Cooper K."/>
            <person name="Coulombe R.A."/>
            <person name="De S."/>
            <person name="Delany M.E."/>
            <person name="Dodgson J.B."/>
            <person name="Dong J.J."/>
            <person name="Evans C."/>
            <person name="Frederickson K.M."/>
            <person name="Flicek P."/>
            <person name="Florea L."/>
            <person name="Folkerts O."/>
            <person name="Groenen M.A."/>
            <person name="Harkins T.T."/>
            <person name="Herrero J."/>
            <person name="Hoffmann S."/>
            <person name="Megens H.J."/>
            <person name="Jiang A."/>
            <person name="de Jong P."/>
            <person name="Kaiser P."/>
            <person name="Kim H."/>
            <person name="Kim K.W."/>
            <person name="Kim S."/>
            <person name="Langenberger D."/>
            <person name="Lee M.K."/>
            <person name="Lee T."/>
            <person name="Mane S."/>
            <person name="Marcais G."/>
            <person name="Marz M."/>
            <person name="McElroy A.P."/>
            <person name="Modise T."/>
            <person name="Nefedov M."/>
            <person name="Notredame C."/>
            <person name="Paton I.R."/>
            <person name="Payne W.S."/>
            <person name="Pertea G."/>
            <person name="Prickett D."/>
            <person name="Puiu D."/>
            <person name="Qioa D."/>
            <person name="Raineri E."/>
            <person name="Ruffier M."/>
            <person name="Salzberg S.L."/>
            <person name="Schatz M.C."/>
            <person name="Scheuring C."/>
            <person name="Schmidt C.J."/>
            <person name="Schroeder S."/>
            <person name="Searle S.M."/>
            <person name="Smith E.J."/>
            <person name="Smith J."/>
            <person name="Sonstegard T.S."/>
            <person name="Stadler P.F."/>
            <person name="Tafer H."/>
            <person name="Tu Z.J."/>
            <person name="Van Tassell C.P."/>
            <person name="Vilella A.J."/>
            <person name="Williams K.P."/>
            <person name="Yorke J.A."/>
            <person name="Zhang L."/>
            <person name="Zhang H.B."/>
            <person name="Zhang X."/>
            <person name="Zhang Y."/>
            <person name="Reed K.M."/>
        </authorList>
    </citation>
    <scope>NUCLEOTIDE SEQUENCE [LARGE SCALE GENOMIC DNA]</scope>
</reference>
<dbReference type="InterPro" id="IPR035892">
    <property type="entry name" value="C2_domain_sf"/>
</dbReference>
<dbReference type="PANTHER" id="PTHR12546">
    <property type="entry name" value="FER-1-LIKE"/>
    <property type="match status" value="1"/>
</dbReference>
<dbReference type="PROSITE" id="PS50004">
    <property type="entry name" value="C2"/>
    <property type="match status" value="6"/>
</dbReference>
<keyword evidence="7 9" id="KW-0472">Membrane</keyword>
<evidence type="ECO:0000256" key="4">
    <source>
        <dbReference type="ARBA" id="ARBA00022737"/>
    </source>
</evidence>
<evidence type="ECO:0000256" key="9">
    <source>
        <dbReference type="SAM" id="Phobius"/>
    </source>
</evidence>